<dbReference type="EC" id="2.7.13.3" evidence="2"/>
<accession>A0A0H3AJI6</accession>
<dbReference type="EMBL" id="CP000627">
    <property type="protein sequence ID" value="ABQ21344.1"/>
    <property type="molecule type" value="Genomic_DNA"/>
</dbReference>
<dbReference type="InterPro" id="IPR004358">
    <property type="entry name" value="Sig_transdc_His_kin-like_C"/>
</dbReference>
<dbReference type="OrthoDB" id="9772100at2"/>
<dbReference type="eggNOG" id="COG0784">
    <property type="taxonomic scope" value="Bacteria"/>
</dbReference>
<dbReference type="AlphaFoldDB" id="A0A0H3AJI6"/>
<evidence type="ECO:0000313" key="7">
    <source>
        <dbReference type="Proteomes" id="UP000000249"/>
    </source>
</evidence>
<dbReference type="InterPro" id="IPR003594">
    <property type="entry name" value="HATPase_dom"/>
</dbReference>
<reference evidence="6 7" key="1">
    <citation type="submission" date="2007-03" db="EMBL/GenBank/DDBJ databases">
        <authorList>
            <person name="Heidelberg J."/>
        </authorList>
    </citation>
    <scope>NUCLEOTIDE SEQUENCE [LARGE SCALE GENOMIC DNA]</scope>
    <source>
        <strain evidence="7">ATCC 39541 / Classical Ogawa 395 / O395</strain>
    </source>
</reference>
<dbReference type="FunFam" id="3.40.50.2300:FF:000897">
    <property type="match status" value="1"/>
</dbReference>
<keyword evidence="3" id="KW-0597">Phosphoprotein</keyword>
<dbReference type="InterPro" id="IPR003661">
    <property type="entry name" value="HisK_dim/P_dom"/>
</dbReference>
<dbReference type="Gene3D" id="1.10.287.130">
    <property type="match status" value="1"/>
</dbReference>
<protein>
    <recommendedName>
        <fullName evidence="2">histidine kinase</fullName>
        <ecNumber evidence="2">2.7.13.3</ecNumber>
    </recommendedName>
</protein>
<dbReference type="SUPFAM" id="SSF51206">
    <property type="entry name" value="cAMP-binding domain-like"/>
    <property type="match status" value="1"/>
</dbReference>
<organism evidence="6 7">
    <name type="scientific">Vibrio cholerae serotype O1 (strain ATCC 39541 / Classical Ogawa 395 / O395)</name>
    <dbReference type="NCBI Taxonomy" id="345073"/>
    <lineage>
        <taxon>Bacteria</taxon>
        <taxon>Pseudomonadati</taxon>
        <taxon>Pseudomonadota</taxon>
        <taxon>Gammaproteobacteria</taxon>
        <taxon>Vibrionales</taxon>
        <taxon>Vibrionaceae</taxon>
        <taxon>Vibrio</taxon>
    </lineage>
</organism>
<dbReference type="Pfam" id="PF02518">
    <property type="entry name" value="HATPase_c"/>
    <property type="match status" value="1"/>
</dbReference>
<sequence>MNRYALLILDNNPFSIEQWRQELSGFASKFDLCSAESIDEAQQWLEFIEQREQIAALVIASHHEALNGADFLIRLDKVAHTKHARKVLVSGGQDIQAILSAVNEGRLDYCLTKPLQDNVLRKTALQELTSFVLEHDKDNILSYSTVLDQQRLLRAHIDNKMRSYREGFITDYHRLSDSELAEKVIGALYQFFDEKDETQACRTYSAQHLLTEEGEPNRFLWFITEGEVALYKRDDLGQQREVVRHKKGNIIGGMSFVTGEPSFSTAITLTQTEVIKLDRDVFAKVMHNDTSLLPLFTNLLLRHFNRRLQRSITTKLELQKTLESLESAHQQLMEREKMAMLGQLVAGVAHELNNPVAAILRGTETLSSHIGHLIEGEERAPTEQLGAQLLQKAMQAKPISTSEERHKAKQLEELIHHRLIAKKMVKLGLDDDEAMIQLAKSRPEIAQKQLEQLESYHLTGSTLRSIQVCAQRIADMVKSLKGYARPDDETYRLSDIHEGIEDTLVIFENRLKRHSVEKEYAQLPLIYCLPIALQQVWTNLISNAIDAFPEHGVLRIETEQQRRQDIDYAVIRFTDNGCGIPQALQQKIFALNYTTKREGNFGLGIGLSVCQQIIMQHQGWIDVDSQPNHYTTMTVWLPLMVSAPTLARSKP</sequence>
<evidence type="ECO:0000256" key="3">
    <source>
        <dbReference type="ARBA" id="ARBA00022553"/>
    </source>
</evidence>
<dbReference type="PANTHER" id="PTHR43065">
    <property type="entry name" value="SENSOR HISTIDINE KINASE"/>
    <property type="match status" value="1"/>
</dbReference>
<dbReference type="InterPro" id="IPR036097">
    <property type="entry name" value="HisK_dim/P_sf"/>
</dbReference>
<dbReference type="PROSITE" id="PS50042">
    <property type="entry name" value="CNMP_BINDING_3"/>
    <property type="match status" value="1"/>
</dbReference>
<feature type="domain" description="Histidine kinase" evidence="5">
    <location>
        <begin position="347"/>
        <end position="641"/>
    </location>
</feature>
<dbReference type="SMART" id="SM00387">
    <property type="entry name" value="HATPase_c"/>
    <property type="match status" value="1"/>
</dbReference>
<dbReference type="SUPFAM" id="SSF47384">
    <property type="entry name" value="Homodimeric domain of signal transducing histidine kinase"/>
    <property type="match status" value="1"/>
</dbReference>
<dbReference type="PANTHER" id="PTHR43065:SF48">
    <property type="entry name" value="HISTIDINE KINASE"/>
    <property type="match status" value="1"/>
</dbReference>
<comment type="catalytic activity">
    <reaction evidence="1">
        <text>ATP + protein L-histidine = ADP + protein N-phospho-L-histidine.</text>
        <dbReference type="EC" id="2.7.13.3"/>
    </reaction>
</comment>
<dbReference type="CDD" id="cd00038">
    <property type="entry name" value="CAP_ED"/>
    <property type="match status" value="1"/>
</dbReference>
<dbReference type="InterPro" id="IPR018490">
    <property type="entry name" value="cNMP-bd_dom_sf"/>
</dbReference>
<dbReference type="PROSITE" id="PS50109">
    <property type="entry name" value="HIS_KIN"/>
    <property type="match status" value="1"/>
</dbReference>
<gene>
    <name evidence="6" type="ordered locus">VC0395_A0726</name>
</gene>
<dbReference type="Gene3D" id="2.60.120.10">
    <property type="entry name" value="Jelly Rolls"/>
    <property type="match status" value="1"/>
</dbReference>
<evidence type="ECO:0000259" key="4">
    <source>
        <dbReference type="PROSITE" id="PS50042"/>
    </source>
</evidence>
<dbReference type="Gene3D" id="3.30.565.10">
    <property type="entry name" value="Histidine kinase-like ATPase, C-terminal domain"/>
    <property type="match status" value="1"/>
</dbReference>
<dbReference type="KEGG" id="vco:VC0395_A0726"/>
<evidence type="ECO:0000259" key="5">
    <source>
        <dbReference type="PROSITE" id="PS50109"/>
    </source>
</evidence>
<dbReference type="CDD" id="cd00075">
    <property type="entry name" value="HATPase"/>
    <property type="match status" value="1"/>
</dbReference>
<dbReference type="Proteomes" id="UP000000249">
    <property type="component" value="Chromosome 1"/>
</dbReference>
<evidence type="ECO:0000256" key="2">
    <source>
        <dbReference type="ARBA" id="ARBA00012438"/>
    </source>
</evidence>
<evidence type="ECO:0000256" key="1">
    <source>
        <dbReference type="ARBA" id="ARBA00000085"/>
    </source>
</evidence>
<dbReference type="PRINTS" id="PR00344">
    <property type="entry name" value="BCTRLSENSOR"/>
</dbReference>
<dbReference type="RefSeq" id="WP_001082992.1">
    <property type="nucleotide sequence ID" value="NC_009457.1"/>
</dbReference>
<dbReference type="CDD" id="cd00082">
    <property type="entry name" value="HisKA"/>
    <property type="match status" value="1"/>
</dbReference>
<dbReference type="InterPro" id="IPR036890">
    <property type="entry name" value="HATPase_C_sf"/>
</dbReference>
<dbReference type="InterPro" id="IPR005467">
    <property type="entry name" value="His_kinase_dom"/>
</dbReference>
<dbReference type="InterPro" id="IPR011006">
    <property type="entry name" value="CheY-like_superfamily"/>
</dbReference>
<proteinExistence type="predicted"/>
<evidence type="ECO:0000313" key="6">
    <source>
        <dbReference type="EMBL" id="ABQ21344.1"/>
    </source>
</evidence>
<dbReference type="Gene3D" id="3.40.50.2300">
    <property type="match status" value="1"/>
</dbReference>
<dbReference type="SUPFAM" id="SSF55874">
    <property type="entry name" value="ATPase domain of HSP90 chaperone/DNA topoisomerase II/histidine kinase"/>
    <property type="match status" value="1"/>
</dbReference>
<feature type="domain" description="Cyclic nucleotide-binding" evidence="4">
    <location>
        <begin position="202"/>
        <end position="303"/>
    </location>
</feature>
<dbReference type="eggNOG" id="COG0664">
    <property type="taxonomic scope" value="Bacteria"/>
</dbReference>
<dbReference type="InterPro" id="IPR000595">
    <property type="entry name" value="cNMP-bd_dom"/>
</dbReference>
<name>A0A0H3AJI6_VIBC3</name>
<dbReference type="PATRIC" id="fig|345073.21.peg.1190"/>
<dbReference type="InterPro" id="IPR014710">
    <property type="entry name" value="RmlC-like_jellyroll"/>
</dbReference>
<dbReference type="SUPFAM" id="SSF52172">
    <property type="entry name" value="CheY-like"/>
    <property type="match status" value="1"/>
</dbReference>
<dbReference type="eggNOG" id="COG4191">
    <property type="taxonomic scope" value="Bacteria"/>
</dbReference>
<dbReference type="KEGG" id="vcr:VC395_1223"/>
<dbReference type="Pfam" id="PF00027">
    <property type="entry name" value="cNMP_binding"/>
    <property type="match status" value="1"/>
</dbReference>
<dbReference type="GO" id="GO:0000155">
    <property type="term" value="F:phosphorelay sensor kinase activity"/>
    <property type="evidence" value="ECO:0007669"/>
    <property type="project" value="InterPro"/>
</dbReference>